<evidence type="ECO:0000313" key="2">
    <source>
        <dbReference type="Proteomes" id="UP000611500"/>
    </source>
</evidence>
<proteinExistence type="predicted"/>
<organism evidence="1 2">
    <name type="scientific">Pseudodonghicola xiamenensis</name>
    <dbReference type="NCBI Taxonomy" id="337702"/>
    <lineage>
        <taxon>Bacteria</taxon>
        <taxon>Pseudomonadati</taxon>
        <taxon>Pseudomonadota</taxon>
        <taxon>Alphaproteobacteria</taxon>
        <taxon>Rhodobacterales</taxon>
        <taxon>Paracoccaceae</taxon>
        <taxon>Pseudodonghicola</taxon>
    </lineage>
</organism>
<reference evidence="1" key="1">
    <citation type="journal article" date="2014" name="Int. J. Syst. Evol. Microbiol.">
        <title>Complete genome sequence of Corynebacterium casei LMG S-19264T (=DSM 44701T), isolated from a smear-ripened cheese.</title>
        <authorList>
            <consortium name="US DOE Joint Genome Institute (JGI-PGF)"/>
            <person name="Walter F."/>
            <person name="Albersmeier A."/>
            <person name="Kalinowski J."/>
            <person name="Ruckert C."/>
        </authorList>
    </citation>
    <scope>NUCLEOTIDE SEQUENCE</scope>
    <source>
        <strain evidence="1">CGMCC 1.7081</strain>
    </source>
</reference>
<evidence type="ECO:0000313" key="1">
    <source>
        <dbReference type="EMBL" id="GHG89763.1"/>
    </source>
</evidence>
<dbReference type="EMBL" id="BNAP01000006">
    <property type="protein sequence ID" value="GHG89763.1"/>
    <property type="molecule type" value="Genomic_DNA"/>
</dbReference>
<sequence length="48" mass="5356">MLQFMSPGPYPGKPYEDAKLSDGVKNVEITEDRAEYDIDEAEPVAIEP</sequence>
<keyword evidence="2" id="KW-1185">Reference proteome</keyword>
<dbReference type="AlphaFoldDB" id="A0A8J3H850"/>
<protein>
    <submittedName>
        <fullName evidence="1">Uncharacterized protein</fullName>
    </submittedName>
</protein>
<accession>A0A8J3H850</accession>
<reference evidence="1" key="2">
    <citation type="submission" date="2020-09" db="EMBL/GenBank/DDBJ databases">
        <authorList>
            <person name="Sun Q."/>
            <person name="Zhou Y."/>
        </authorList>
    </citation>
    <scope>NUCLEOTIDE SEQUENCE</scope>
    <source>
        <strain evidence="1">CGMCC 1.7081</strain>
    </source>
</reference>
<gene>
    <name evidence="1" type="ORF">GCM10010961_19690</name>
</gene>
<comment type="caution">
    <text evidence="1">The sequence shown here is derived from an EMBL/GenBank/DDBJ whole genome shotgun (WGS) entry which is preliminary data.</text>
</comment>
<name>A0A8J3H850_9RHOB</name>
<dbReference type="Proteomes" id="UP000611500">
    <property type="component" value="Unassembled WGS sequence"/>
</dbReference>